<dbReference type="Gene3D" id="3.40.50.10860">
    <property type="entry name" value="Leucine Dehydrogenase, chain A, domain 1"/>
    <property type="match status" value="1"/>
</dbReference>
<dbReference type="GO" id="GO:0009086">
    <property type="term" value="P:methionine biosynthetic process"/>
    <property type="evidence" value="ECO:0007669"/>
    <property type="project" value="UniProtKB-KW"/>
</dbReference>
<dbReference type="PANTHER" id="PTHR48099">
    <property type="entry name" value="C-1-TETRAHYDROFOLATE SYNTHASE, CYTOPLASMIC-RELATED"/>
    <property type="match status" value="1"/>
</dbReference>
<keyword evidence="3 9" id="KW-0658">Purine biosynthesis</keyword>
<dbReference type="SUPFAM" id="SSF53223">
    <property type="entry name" value="Aminoacid dehydrogenase-like, N-terminal domain"/>
    <property type="match status" value="1"/>
</dbReference>
<dbReference type="Pfam" id="PF02882">
    <property type="entry name" value="THF_DHG_CYH_C"/>
    <property type="match status" value="1"/>
</dbReference>
<keyword evidence="8 9" id="KW-0511">Multifunctional enzyme</keyword>
<dbReference type="InterPro" id="IPR020867">
    <property type="entry name" value="THF_DH/CycHdrlase_CS"/>
</dbReference>
<dbReference type="HAMAP" id="MF_01576">
    <property type="entry name" value="THF_DHG_CYH"/>
    <property type="match status" value="1"/>
</dbReference>
<keyword evidence="4 9" id="KW-0378">Hydrolase</keyword>
<keyword evidence="7 9" id="KW-0486">Methionine biosynthesis</keyword>
<feature type="domain" description="Tetrahydrofolate dehydrogenase/cyclohydrolase NAD(P)-binding" evidence="11">
    <location>
        <begin position="169"/>
        <end position="306"/>
    </location>
</feature>
<comment type="caution">
    <text evidence="9">Lacks conserved residue(s) required for the propagation of feature annotation.</text>
</comment>
<proteinExistence type="inferred from homology"/>
<dbReference type="GO" id="GO:0000105">
    <property type="term" value="P:L-histidine biosynthetic process"/>
    <property type="evidence" value="ECO:0007669"/>
    <property type="project" value="UniProtKB-KW"/>
</dbReference>
<evidence type="ECO:0000256" key="8">
    <source>
        <dbReference type="ARBA" id="ARBA00023268"/>
    </source>
</evidence>
<dbReference type="GO" id="GO:0005829">
    <property type="term" value="C:cytosol"/>
    <property type="evidence" value="ECO:0007669"/>
    <property type="project" value="TreeGrafter"/>
</dbReference>
<feature type="binding site" evidence="9">
    <location>
        <position position="261"/>
    </location>
    <ligand>
        <name>NADP(+)</name>
        <dbReference type="ChEBI" id="CHEBI:58349"/>
    </ligand>
</feature>
<evidence type="ECO:0000256" key="9">
    <source>
        <dbReference type="HAMAP-Rule" id="MF_01576"/>
    </source>
</evidence>
<keyword evidence="2 9" id="KW-0554">One-carbon metabolism</keyword>
<feature type="binding site" evidence="9">
    <location>
        <begin position="195"/>
        <end position="197"/>
    </location>
    <ligand>
        <name>NADP(+)</name>
        <dbReference type="ChEBI" id="CHEBI:58349"/>
    </ligand>
</feature>
<sequence>MWLKRPPPRSCLTTCIMSNIEELFWMSLSALKLSGRSFCALAPNLAAMIFNGRAFAADWQNRLKKKLADQKVALAVVLVGEDPASQAFVKIKQKFGEAIGVEVSVREYDEAIATGELIEIIEKLNDNSRFAGIIVQLPLPASVDTGAVVAAIAPAKDVDALGSGSLFTPPTVRVIEEVFKSINLDPAGHPALVIGQGRLVGRPAAAYLAQVGAQVEIADKNTLDLKSKCLAADIIVTGVGQPHIITPAMVKSGSALIDFGISRSPARGGHLAGDINPAGAGRAALFTPTPGGTGPVTVAMLFANLASL</sequence>
<evidence type="ECO:0000256" key="4">
    <source>
        <dbReference type="ARBA" id="ARBA00022801"/>
    </source>
</evidence>
<dbReference type="InterPro" id="IPR020631">
    <property type="entry name" value="THF_DH/CycHdrlase_NAD-bd_dom"/>
</dbReference>
<dbReference type="PROSITE" id="PS00766">
    <property type="entry name" value="THF_DHG_CYH_1"/>
    <property type="match status" value="1"/>
</dbReference>
<dbReference type="Proteomes" id="UP000230906">
    <property type="component" value="Unassembled WGS sequence"/>
</dbReference>
<dbReference type="Gene3D" id="3.40.50.720">
    <property type="entry name" value="NAD(P)-binding Rossmann-like Domain"/>
    <property type="match status" value="1"/>
</dbReference>
<evidence type="ECO:0000256" key="6">
    <source>
        <dbReference type="ARBA" id="ARBA00023002"/>
    </source>
</evidence>
<dbReference type="GO" id="GO:0004477">
    <property type="term" value="F:methenyltetrahydrofolate cyclohydrolase activity"/>
    <property type="evidence" value="ECO:0007669"/>
    <property type="project" value="UniProtKB-UniRule"/>
</dbReference>
<dbReference type="EMBL" id="PCYJ01000007">
    <property type="protein sequence ID" value="PIR45639.1"/>
    <property type="molecule type" value="Genomic_DNA"/>
</dbReference>
<dbReference type="GO" id="GO:0006164">
    <property type="term" value="P:purine nucleotide biosynthetic process"/>
    <property type="evidence" value="ECO:0007669"/>
    <property type="project" value="UniProtKB-KW"/>
</dbReference>
<dbReference type="InterPro" id="IPR036291">
    <property type="entry name" value="NAD(P)-bd_dom_sf"/>
</dbReference>
<comment type="catalytic activity">
    <reaction evidence="9">
        <text>(6R)-5,10-methenyltetrahydrofolate + H2O = (6R)-10-formyltetrahydrofolate + H(+)</text>
        <dbReference type="Rhea" id="RHEA:23700"/>
        <dbReference type="ChEBI" id="CHEBI:15377"/>
        <dbReference type="ChEBI" id="CHEBI:15378"/>
        <dbReference type="ChEBI" id="CHEBI:57455"/>
        <dbReference type="ChEBI" id="CHEBI:195366"/>
        <dbReference type="EC" id="3.5.4.9"/>
    </reaction>
</comment>
<comment type="subunit">
    <text evidence="9">Homodimer.</text>
</comment>
<evidence type="ECO:0000256" key="7">
    <source>
        <dbReference type="ARBA" id="ARBA00023167"/>
    </source>
</evidence>
<comment type="pathway">
    <text evidence="1 9">One-carbon metabolism; tetrahydrofolate interconversion.</text>
</comment>
<dbReference type="PANTHER" id="PTHR48099:SF5">
    <property type="entry name" value="C-1-TETRAHYDROFOLATE SYNTHASE, CYTOPLASMIC"/>
    <property type="match status" value="1"/>
</dbReference>
<dbReference type="InterPro" id="IPR000672">
    <property type="entry name" value="THF_DH/CycHdrlase"/>
</dbReference>
<evidence type="ECO:0000256" key="2">
    <source>
        <dbReference type="ARBA" id="ARBA00022563"/>
    </source>
</evidence>
<gene>
    <name evidence="9" type="primary">folD</name>
    <name evidence="12" type="ORF">COV09_00390</name>
</gene>
<dbReference type="AlphaFoldDB" id="A0A2H0RGG9"/>
<comment type="catalytic activity">
    <reaction evidence="9">
        <text>(6R)-5,10-methylene-5,6,7,8-tetrahydrofolate + NADP(+) = (6R)-5,10-methenyltetrahydrofolate + NADPH</text>
        <dbReference type="Rhea" id="RHEA:22812"/>
        <dbReference type="ChEBI" id="CHEBI:15636"/>
        <dbReference type="ChEBI" id="CHEBI:57455"/>
        <dbReference type="ChEBI" id="CHEBI:57783"/>
        <dbReference type="ChEBI" id="CHEBI:58349"/>
        <dbReference type="EC" id="1.5.1.5"/>
    </reaction>
</comment>
<evidence type="ECO:0000256" key="1">
    <source>
        <dbReference type="ARBA" id="ARBA00004777"/>
    </source>
</evidence>
<comment type="caution">
    <text evidence="12">The sequence shown here is derived from an EMBL/GenBank/DDBJ whole genome shotgun (WGS) entry which is preliminary data.</text>
</comment>
<evidence type="ECO:0000259" key="10">
    <source>
        <dbReference type="Pfam" id="PF00763"/>
    </source>
</evidence>
<evidence type="ECO:0000259" key="11">
    <source>
        <dbReference type="Pfam" id="PF02882"/>
    </source>
</evidence>
<dbReference type="GO" id="GO:0004488">
    <property type="term" value="F:methylenetetrahydrofolate dehydrogenase (NADP+) activity"/>
    <property type="evidence" value="ECO:0007669"/>
    <property type="project" value="UniProtKB-UniRule"/>
</dbReference>
<evidence type="ECO:0000313" key="13">
    <source>
        <dbReference type="Proteomes" id="UP000230906"/>
    </source>
</evidence>
<dbReference type="Pfam" id="PF00763">
    <property type="entry name" value="THF_DHG_CYH"/>
    <property type="match status" value="1"/>
</dbReference>
<dbReference type="InterPro" id="IPR020630">
    <property type="entry name" value="THF_DH/CycHdrlase_cat_dom"/>
</dbReference>
<organism evidence="12 13">
    <name type="scientific">Candidatus Vogelbacteria bacterium CG10_big_fil_rev_8_21_14_0_10_50_13</name>
    <dbReference type="NCBI Taxonomy" id="1975044"/>
    <lineage>
        <taxon>Bacteria</taxon>
        <taxon>Candidatus Vogeliibacteriota</taxon>
    </lineage>
</organism>
<dbReference type="GO" id="GO:0035999">
    <property type="term" value="P:tetrahydrofolate interconversion"/>
    <property type="evidence" value="ECO:0007669"/>
    <property type="project" value="UniProtKB-UniRule"/>
</dbReference>
<evidence type="ECO:0000256" key="5">
    <source>
        <dbReference type="ARBA" id="ARBA00022857"/>
    </source>
</evidence>
<keyword evidence="9" id="KW-0028">Amino-acid biosynthesis</keyword>
<feature type="domain" description="Tetrahydrofolate dehydrogenase/cyclohydrolase catalytic" evidence="10">
    <location>
        <begin position="51"/>
        <end position="159"/>
    </location>
</feature>
<keyword evidence="5 9" id="KW-0521">NADP</keyword>
<dbReference type="InterPro" id="IPR046346">
    <property type="entry name" value="Aminoacid_DH-like_N_sf"/>
</dbReference>
<protein>
    <recommendedName>
        <fullName evidence="9">Bifunctional protein FolD</fullName>
    </recommendedName>
    <domain>
        <recommendedName>
            <fullName evidence="9">Methylenetetrahydrofolate dehydrogenase</fullName>
            <ecNumber evidence="9">1.5.1.5</ecNumber>
        </recommendedName>
    </domain>
    <domain>
        <recommendedName>
            <fullName evidence="9">Methenyltetrahydrofolate cyclohydrolase</fullName>
            <ecNumber evidence="9">3.5.4.9</ecNumber>
        </recommendedName>
    </domain>
</protein>
<keyword evidence="6 9" id="KW-0560">Oxidoreductase</keyword>
<evidence type="ECO:0000256" key="3">
    <source>
        <dbReference type="ARBA" id="ARBA00022755"/>
    </source>
</evidence>
<dbReference type="EC" id="3.5.4.9" evidence="9"/>
<dbReference type="UniPathway" id="UPA00193"/>
<reference evidence="12 13" key="1">
    <citation type="submission" date="2017-09" db="EMBL/GenBank/DDBJ databases">
        <title>Depth-based differentiation of microbial function through sediment-hosted aquifers and enrichment of novel symbionts in the deep terrestrial subsurface.</title>
        <authorList>
            <person name="Probst A.J."/>
            <person name="Ladd B."/>
            <person name="Jarett J.K."/>
            <person name="Geller-Mcgrath D.E."/>
            <person name="Sieber C.M."/>
            <person name="Emerson J.B."/>
            <person name="Anantharaman K."/>
            <person name="Thomas B.C."/>
            <person name="Malmstrom R."/>
            <person name="Stieglmeier M."/>
            <person name="Klingl A."/>
            <person name="Woyke T."/>
            <person name="Ryan C.M."/>
            <person name="Banfield J.F."/>
        </authorList>
    </citation>
    <scope>NUCLEOTIDE SEQUENCE [LARGE SCALE GENOMIC DNA]</scope>
    <source>
        <strain evidence="12">CG10_big_fil_rev_8_21_14_0_10_50_13</strain>
    </source>
</reference>
<dbReference type="EC" id="1.5.1.5" evidence="9"/>
<comment type="function">
    <text evidence="9">Catalyzes the oxidation of 5,10-methylenetetrahydrofolate to 5,10-methenyltetrahydrofolate and then the hydrolysis of 5,10-methenyltetrahydrofolate to 10-formyltetrahydrofolate.</text>
</comment>
<dbReference type="PRINTS" id="PR00085">
    <property type="entry name" value="THFDHDRGNASE"/>
</dbReference>
<evidence type="ECO:0000313" key="12">
    <source>
        <dbReference type="EMBL" id="PIR45639.1"/>
    </source>
</evidence>
<comment type="similarity">
    <text evidence="9">Belongs to the tetrahydrofolate dehydrogenase/cyclohydrolase family.</text>
</comment>
<name>A0A2H0RGG9_9BACT</name>
<keyword evidence="9" id="KW-0368">Histidine biosynthesis</keyword>
<accession>A0A2H0RGG9</accession>
<dbReference type="SUPFAM" id="SSF51735">
    <property type="entry name" value="NAD(P)-binding Rossmann-fold domains"/>
    <property type="match status" value="1"/>
</dbReference>